<dbReference type="Proteomes" id="UP000623509">
    <property type="component" value="Unassembled WGS sequence"/>
</dbReference>
<accession>A0A272ETW7</accession>
<evidence type="ECO:0000313" key="2">
    <source>
        <dbReference type="EMBL" id="PAS93549.1"/>
    </source>
</evidence>
<name>A0A272ETW7_9RHOO</name>
<keyword evidence="4" id="KW-1185">Reference proteome</keyword>
<evidence type="ECO:0000313" key="3">
    <source>
        <dbReference type="Proteomes" id="UP000216107"/>
    </source>
</evidence>
<evidence type="ECO:0000313" key="1">
    <source>
        <dbReference type="EMBL" id="KAF7599673.1"/>
    </source>
</evidence>
<dbReference type="RefSeq" id="WP_095524150.1">
    <property type="nucleotide sequence ID" value="NZ_MDUX01000016.1"/>
</dbReference>
<sequence length="94" mass="10393">MSAVYLFLADSGLLRVCTDVQQALAAWQPDALYFDAEGEPLRRESSGKTFLRLWASCSSCRLEQVLGMVDMIEGELPPALMQAWQALREGRAGV</sequence>
<reference evidence="2 3" key="2">
    <citation type="submission" date="2017-07" db="EMBL/GenBank/DDBJ databases">
        <title>Candidatus Dactylopiibacterium carminicum, a nitrogen-fixing symbiont of the cochineal insect Dactylopius coccus and Dactylopius opuntiae (Hemiptera: Coccoidea: Dactylopiidae).</title>
        <authorList>
            <person name="Vera A."/>
        </authorList>
    </citation>
    <scope>NUCLEOTIDE SEQUENCE [LARGE SCALE GENOMIC DNA]</scope>
    <source>
        <strain evidence="2 3">NFDCM</strain>
    </source>
</reference>
<gene>
    <name evidence="1" type="ORF">BGI27_06805</name>
    <name evidence="2" type="ORF">CGU29_07020</name>
</gene>
<proteinExistence type="predicted"/>
<dbReference type="OrthoDB" id="9934848at2"/>
<organism evidence="2 3">
    <name type="scientific">Candidatus Dactylopiibacterium carminicum</name>
    <dbReference type="NCBI Taxonomy" id="857335"/>
    <lineage>
        <taxon>Bacteria</taxon>
        <taxon>Pseudomonadati</taxon>
        <taxon>Pseudomonadota</taxon>
        <taxon>Betaproteobacteria</taxon>
        <taxon>Rhodocyclales</taxon>
        <taxon>Rhodocyclaceae</taxon>
        <taxon>Candidatus Dactylopiibacterium</taxon>
    </lineage>
</organism>
<reference evidence="1 4" key="1">
    <citation type="submission" date="2016-08" db="EMBL/GenBank/DDBJ databases">
        <title>Candidatus Dactylopiibacterium carminicum genome sequence.</title>
        <authorList>
            <person name="Ramirez-Puebla S.T."/>
            <person name="Ormeno-Orrillo E."/>
            <person name="Vera-Ponce De Leon A."/>
            <person name="Luis L."/>
            <person name="Sanchez-Flores A."/>
            <person name="Monica R."/>
            <person name="Martinez-Romero E."/>
        </authorList>
    </citation>
    <scope>NUCLEOTIDE SEQUENCE [LARGE SCALE GENOMIC DNA]</scope>
    <source>
        <strain evidence="1">END1</strain>
    </source>
</reference>
<dbReference type="AlphaFoldDB" id="A0A272ETW7"/>
<evidence type="ECO:0000313" key="4">
    <source>
        <dbReference type="Proteomes" id="UP000623509"/>
    </source>
</evidence>
<protein>
    <submittedName>
        <fullName evidence="2">Uncharacterized protein</fullName>
    </submittedName>
</protein>
<comment type="caution">
    <text evidence="2">The sequence shown here is derived from an EMBL/GenBank/DDBJ whole genome shotgun (WGS) entry which is preliminary data.</text>
</comment>
<dbReference type="EMBL" id="NMRN01000015">
    <property type="protein sequence ID" value="PAS93549.1"/>
    <property type="molecule type" value="Genomic_DNA"/>
</dbReference>
<dbReference type="EMBL" id="MDUX01000016">
    <property type="protein sequence ID" value="KAF7599673.1"/>
    <property type="molecule type" value="Genomic_DNA"/>
</dbReference>
<dbReference type="Proteomes" id="UP000216107">
    <property type="component" value="Unassembled WGS sequence"/>
</dbReference>